<dbReference type="InterPro" id="IPR004842">
    <property type="entry name" value="SLC12A_fam"/>
</dbReference>
<feature type="transmembrane region" description="Helical" evidence="7">
    <location>
        <begin position="202"/>
        <end position="221"/>
    </location>
</feature>
<protein>
    <submittedName>
        <fullName evidence="10">Amino acid permease</fullName>
    </submittedName>
</protein>
<evidence type="ECO:0000256" key="6">
    <source>
        <dbReference type="ARBA" id="ARBA00023136"/>
    </source>
</evidence>
<sequence length="737" mass="79835">MTASAQAASAQTANASARFGTFGGVFTPNVLTILGLILFLRAGWVVGQAGLMGALLIVLIANAISFLTGLSLSAIATSMNVRAGGKYYLISRTLGREIGGAIGVPLYLSQAISVAFYIIGFTESLEGIAFFSQIDARVLSTLIAIVFAVVAFIGADFAIKIQYFILAALMAALLSFFGGGWLEIQAPTLTANYGEGMNFWSVFAVFFPAVTGIAVGASMSGDLKDPGRSIHKGTLFSVMFTAGVYFLSVVWLSLHGSPDELKSNTLIMRDIALFPPLILIGVWAATLSSALGSIVAAPRTLQAMANDGIVPRALGSRLGSRTEPRVGVLITACIAFAVIWAGDLNVVAPIITMFFLNTYGMTNLVAGIEKLVGNPSFRPRAKIHFSFSLLGAAGCYGAMFVINPAATVLAILISYGIYFYLERRSTIRTWGDVRNGIWFALARRSLLNLERSVFHAKNWRPNILVFTGQPHNRAPLVEIANLLSRGYGIVSFYQLLVGDIDQLARRRLRSIARRQIRTFIQEQNMTAFAEADIVENFYAGAVTVCQSHGVGGLEPNAVLMGWSDTEGGRTLSLRLLSTLFELGKSVLFLHHDEKRGFGNRKVIDVWWRGRSGNGDLMLLLAHIISQSPTWDGASIRILQTLPRGEGRAQVEAHLRALLDRVRVNAEPVVVVPPQGERFPDTVKTWSRETDLTLLGMNRPEADERESYGNQLNGWLSAVGTVLLIHSGQTEDLLAPND</sequence>
<evidence type="ECO:0000256" key="1">
    <source>
        <dbReference type="ARBA" id="ARBA00004141"/>
    </source>
</evidence>
<comment type="similarity">
    <text evidence="2">Belongs to the SLC12A transporter family.</text>
</comment>
<comment type="caution">
    <text evidence="10">The sequence shown here is derived from an EMBL/GenBank/DDBJ whole genome shotgun (WGS) entry which is preliminary data.</text>
</comment>
<keyword evidence="4 7" id="KW-0812">Transmembrane</keyword>
<dbReference type="InterPro" id="IPR018491">
    <property type="entry name" value="SLC12_C"/>
</dbReference>
<feature type="domain" description="SLC12A transporter C-terminal" evidence="9">
    <location>
        <begin position="473"/>
        <end position="563"/>
    </location>
</feature>
<feature type="transmembrane region" description="Helical" evidence="7">
    <location>
        <begin position="274"/>
        <end position="297"/>
    </location>
</feature>
<dbReference type="GO" id="GO:0015377">
    <property type="term" value="F:chloride:monoatomic cation symporter activity"/>
    <property type="evidence" value="ECO:0007669"/>
    <property type="project" value="InterPro"/>
</dbReference>
<keyword evidence="5 7" id="KW-1133">Transmembrane helix</keyword>
<name>A0A6B0YVK6_9CHLR</name>
<proteinExistence type="inferred from homology"/>
<feature type="transmembrane region" description="Helical" evidence="7">
    <location>
        <begin position="326"/>
        <end position="342"/>
    </location>
</feature>
<keyword evidence="6 7" id="KW-0472">Membrane</keyword>
<dbReference type="Pfam" id="PF03522">
    <property type="entry name" value="SLC12"/>
    <property type="match status" value="2"/>
</dbReference>
<evidence type="ECO:0000256" key="7">
    <source>
        <dbReference type="SAM" id="Phobius"/>
    </source>
</evidence>
<feature type="transmembrane region" description="Helical" evidence="7">
    <location>
        <begin position="389"/>
        <end position="421"/>
    </location>
</feature>
<dbReference type="PANTHER" id="PTHR11827:SF72">
    <property type="entry name" value="GH08340P"/>
    <property type="match status" value="1"/>
</dbReference>
<evidence type="ECO:0000256" key="2">
    <source>
        <dbReference type="ARBA" id="ARBA00010593"/>
    </source>
</evidence>
<feature type="transmembrane region" description="Helical" evidence="7">
    <location>
        <begin position="21"/>
        <end position="44"/>
    </location>
</feature>
<dbReference type="InterPro" id="IPR004841">
    <property type="entry name" value="AA-permease/SLC12A_dom"/>
</dbReference>
<dbReference type="EMBL" id="VXRG01000135">
    <property type="protein sequence ID" value="MXY95100.1"/>
    <property type="molecule type" value="Genomic_DNA"/>
</dbReference>
<feature type="transmembrane region" description="Helical" evidence="7">
    <location>
        <begin position="348"/>
        <end position="368"/>
    </location>
</feature>
<feature type="transmembrane region" description="Helical" evidence="7">
    <location>
        <begin position="233"/>
        <end position="254"/>
    </location>
</feature>
<evidence type="ECO:0000259" key="8">
    <source>
        <dbReference type="Pfam" id="PF00324"/>
    </source>
</evidence>
<evidence type="ECO:0000259" key="9">
    <source>
        <dbReference type="Pfam" id="PF03522"/>
    </source>
</evidence>
<feature type="transmembrane region" description="Helical" evidence="7">
    <location>
        <begin position="98"/>
        <end position="119"/>
    </location>
</feature>
<dbReference type="GO" id="GO:0016020">
    <property type="term" value="C:membrane"/>
    <property type="evidence" value="ECO:0007669"/>
    <property type="project" value="UniProtKB-SubCell"/>
</dbReference>
<dbReference type="Gene3D" id="1.20.1740.10">
    <property type="entry name" value="Amino acid/polyamine transporter I"/>
    <property type="match status" value="1"/>
</dbReference>
<reference evidence="10" key="1">
    <citation type="submission" date="2019-09" db="EMBL/GenBank/DDBJ databases">
        <title>Characterisation of the sponge microbiome using genome-centric metagenomics.</title>
        <authorList>
            <person name="Engelberts J.P."/>
            <person name="Robbins S.J."/>
            <person name="De Goeij J.M."/>
            <person name="Aranda M."/>
            <person name="Bell S.C."/>
            <person name="Webster N.S."/>
        </authorList>
    </citation>
    <scope>NUCLEOTIDE SEQUENCE</scope>
    <source>
        <strain evidence="10">SB0664_bin_27</strain>
    </source>
</reference>
<feature type="transmembrane region" description="Helical" evidence="7">
    <location>
        <begin position="50"/>
        <end position="77"/>
    </location>
</feature>
<keyword evidence="3" id="KW-0813">Transport</keyword>
<accession>A0A6B0YVK6</accession>
<dbReference type="Pfam" id="PF00324">
    <property type="entry name" value="AA_permease"/>
    <property type="match status" value="1"/>
</dbReference>
<gene>
    <name evidence="10" type="ORF">F4Y42_16790</name>
</gene>
<evidence type="ECO:0000256" key="3">
    <source>
        <dbReference type="ARBA" id="ARBA00022448"/>
    </source>
</evidence>
<evidence type="ECO:0000256" key="5">
    <source>
        <dbReference type="ARBA" id="ARBA00022989"/>
    </source>
</evidence>
<dbReference type="AlphaFoldDB" id="A0A6B0YVK6"/>
<feature type="domain" description="SLC12A transporter C-terminal" evidence="9">
    <location>
        <begin position="599"/>
        <end position="673"/>
    </location>
</feature>
<feature type="transmembrane region" description="Helical" evidence="7">
    <location>
        <begin position="163"/>
        <end position="182"/>
    </location>
</feature>
<organism evidence="10">
    <name type="scientific">Caldilineaceae bacterium SB0664_bin_27</name>
    <dbReference type="NCBI Taxonomy" id="2605260"/>
    <lineage>
        <taxon>Bacteria</taxon>
        <taxon>Bacillati</taxon>
        <taxon>Chloroflexota</taxon>
        <taxon>Caldilineae</taxon>
        <taxon>Caldilineales</taxon>
        <taxon>Caldilineaceae</taxon>
    </lineage>
</organism>
<comment type="subcellular location">
    <subcellularLocation>
        <location evidence="1">Membrane</location>
        <topology evidence="1">Multi-pass membrane protein</topology>
    </subcellularLocation>
</comment>
<evidence type="ECO:0000313" key="10">
    <source>
        <dbReference type="EMBL" id="MXY95100.1"/>
    </source>
</evidence>
<feature type="transmembrane region" description="Helical" evidence="7">
    <location>
        <begin position="139"/>
        <end position="158"/>
    </location>
</feature>
<evidence type="ECO:0000256" key="4">
    <source>
        <dbReference type="ARBA" id="ARBA00022692"/>
    </source>
</evidence>
<dbReference type="PANTHER" id="PTHR11827">
    <property type="entry name" value="SOLUTE CARRIER FAMILY 12, CATION COTRANSPORTERS"/>
    <property type="match status" value="1"/>
</dbReference>
<dbReference type="FunFam" id="1.20.1740.10:FF:000013">
    <property type="entry name" value="Solute carrier family 12 member"/>
    <property type="match status" value="1"/>
</dbReference>
<feature type="domain" description="Amino acid permease/ SLC12A" evidence="8">
    <location>
        <begin position="25"/>
        <end position="464"/>
    </location>
</feature>